<dbReference type="InterPro" id="IPR036942">
    <property type="entry name" value="Beta-barrel_TonB_sf"/>
</dbReference>
<proteinExistence type="inferred from homology"/>
<evidence type="ECO:0000313" key="18">
    <source>
        <dbReference type="Proteomes" id="UP001501479"/>
    </source>
</evidence>
<keyword evidence="5" id="KW-0732">Signal</keyword>
<evidence type="ECO:0000256" key="2">
    <source>
        <dbReference type="ARBA" id="ARBA00022448"/>
    </source>
</evidence>
<dbReference type="InterPro" id="IPR010916">
    <property type="entry name" value="TonB_box_CS"/>
</dbReference>
<organism evidence="17 18">
    <name type="scientific">Oceanisphaera sediminis</name>
    <dbReference type="NCBI Taxonomy" id="981381"/>
    <lineage>
        <taxon>Bacteria</taxon>
        <taxon>Pseudomonadati</taxon>
        <taxon>Pseudomonadota</taxon>
        <taxon>Gammaproteobacteria</taxon>
        <taxon>Aeromonadales</taxon>
        <taxon>Aeromonadaceae</taxon>
        <taxon>Oceanisphaera</taxon>
    </lineage>
</organism>
<sequence length="708" mass="77512">MSLPKTTYLASAISMVLLNATLVAPVQSQTHELDTVVVSAAGFEQDMKDAPASITVVTRKQLESKRVSSIAEALKDVEGVDVGGQVGKTGGMNISMRGMPSTYTLILIDGRRQNTAGNVTPNGFGDTATSFIPPVSAIERIEVIRGPMSTLYGSDAMGGVINIITRKVGQEWNGSLTLETTLQQDDEFGNSNATSLYASGPLIEDRLGLQVRGKLFSRNASDLTFKDTNGDTMEVSKRGPSPVEGENYNIGSRLTLTPNDDHELWLDGEISRQRYNNDEAQLGTLDIPGGTARGYSDELRFEREQIALGHKGHFNIGTLESSLMQNSTETLGRTIPGNQAGQSFPGFPDMIVGNARELNTTNWVLDSKLVSELGDSHIVTLGGQYWDAEMTDGLAGETFEQTTWALFTEDEWMLRDDLFLTLGARYDRHDAFGGHVSPRAYLVWNTTDNWTLKGGISRGYKTPELNQLHDGINGITGQGTVITIGNPDLQPETSTSTEIAAHYDNLAGFTAGVTLFYNQFEDKLADGPDTVVSGHSSIPDGIYAQTVNIDEAITQGVELAARLPLATDWNLKTSYTFTDSEQKSGSEQGQPLTDTPKHMLNATLGWQATEQFNAWLSGEYRSERFRARERSRGEASFDDLGDFKAYTLFNLGGSYQVSDKVALNATIYNLFDKDFIDYRPFDNGSSYGNTYANIEEGRRLWLSTNISF</sequence>
<name>A0ABP7DYM5_9GAMM</name>
<evidence type="ECO:0000259" key="16">
    <source>
        <dbReference type="Pfam" id="PF07715"/>
    </source>
</evidence>
<comment type="similarity">
    <text evidence="10 13">Belongs to the TonB-dependent receptor family.</text>
</comment>
<keyword evidence="4 10" id="KW-0812">Transmembrane</keyword>
<feature type="region of interest" description="Disordered" evidence="14">
    <location>
        <begin position="227"/>
        <end position="246"/>
    </location>
</feature>
<keyword evidence="2 10" id="KW-0813">Transport</keyword>
<dbReference type="InterPro" id="IPR012910">
    <property type="entry name" value="Plug_dom"/>
</dbReference>
<keyword evidence="7 11" id="KW-0798">TonB box</keyword>
<keyword evidence="8 10" id="KW-0472">Membrane</keyword>
<accession>A0ABP7DYM5</accession>
<feature type="domain" description="TonB-dependent receptor-like beta-barrel" evidence="15">
    <location>
        <begin position="264"/>
        <end position="670"/>
    </location>
</feature>
<feature type="region of interest" description="Disordered" evidence="14">
    <location>
        <begin position="578"/>
        <end position="597"/>
    </location>
</feature>
<feature type="compositionally biased region" description="Polar residues" evidence="14">
    <location>
        <begin position="578"/>
        <end position="593"/>
    </location>
</feature>
<evidence type="ECO:0000256" key="7">
    <source>
        <dbReference type="ARBA" id="ARBA00023077"/>
    </source>
</evidence>
<keyword evidence="3 10" id="KW-1134">Transmembrane beta strand</keyword>
<protein>
    <submittedName>
        <fullName evidence="17">TonB-dependent receptor</fullName>
    </submittedName>
</protein>
<dbReference type="InterPro" id="IPR010917">
    <property type="entry name" value="TonB_rcpt_CS"/>
</dbReference>
<evidence type="ECO:0000256" key="13">
    <source>
        <dbReference type="RuleBase" id="RU003357"/>
    </source>
</evidence>
<dbReference type="InterPro" id="IPR037066">
    <property type="entry name" value="Plug_dom_sf"/>
</dbReference>
<keyword evidence="17" id="KW-0675">Receptor</keyword>
<feature type="short sequence motif" description="TonB C-terminal box" evidence="12">
    <location>
        <begin position="691"/>
        <end position="708"/>
    </location>
</feature>
<keyword evidence="9 10" id="KW-0998">Cell outer membrane</keyword>
<dbReference type="Proteomes" id="UP001501479">
    <property type="component" value="Unassembled WGS sequence"/>
</dbReference>
<evidence type="ECO:0000256" key="3">
    <source>
        <dbReference type="ARBA" id="ARBA00022452"/>
    </source>
</evidence>
<feature type="domain" description="TonB-dependent receptor plug" evidence="16">
    <location>
        <begin position="47"/>
        <end position="160"/>
    </location>
</feature>
<evidence type="ECO:0000256" key="14">
    <source>
        <dbReference type="SAM" id="MobiDB-lite"/>
    </source>
</evidence>
<evidence type="ECO:0000256" key="6">
    <source>
        <dbReference type="ARBA" id="ARBA00023065"/>
    </source>
</evidence>
<evidence type="ECO:0000256" key="1">
    <source>
        <dbReference type="ARBA" id="ARBA00004571"/>
    </source>
</evidence>
<gene>
    <name evidence="17" type="ORF">GCM10022421_18260</name>
</gene>
<evidence type="ECO:0000256" key="4">
    <source>
        <dbReference type="ARBA" id="ARBA00022692"/>
    </source>
</evidence>
<keyword evidence="6" id="KW-0406">Ion transport</keyword>
<dbReference type="PROSITE" id="PS00430">
    <property type="entry name" value="TONB_DEPENDENT_REC_1"/>
    <property type="match status" value="1"/>
</dbReference>
<dbReference type="PROSITE" id="PS52016">
    <property type="entry name" value="TONB_DEPENDENT_REC_3"/>
    <property type="match status" value="1"/>
</dbReference>
<comment type="caution">
    <text evidence="17">The sequence shown here is derived from an EMBL/GenBank/DDBJ whole genome shotgun (WGS) entry which is preliminary data.</text>
</comment>
<keyword evidence="18" id="KW-1185">Reference proteome</keyword>
<dbReference type="PROSITE" id="PS01156">
    <property type="entry name" value="TONB_DEPENDENT_REC_2"/>
    <property type="match status" value="1"/>
</dbReference>
<evidence type="ECO:0000256" key="10">
    <source>
        <dbReference type="PROSITE-ProRule" id="PRU01360"/>
    </source>
</evidence>
<dbReference type="PANTHER" id="PTHR30069:SF53">
    <property type="entry name" value="COLICIN I RECEPTOR-RELATED"/>
    <property type="match status" value="1"/>
</dbReference>
<dbReference type="InterPro" id="IPR039426">
    <property type="entry name" value="TonB-dep_rcpt-like"/>
</dbReference>
<evidence type="ECO:0000259" key="15">
    <source>
        <dbReference type="Pfam" id="PF00593"/>
    </source>
</evidence>
<feature type="short sequence motif" description="TonB box" evidence="11">
    <location>
        <begin position="35"/>
        <end position="41"/>
    </location>
</feature>
<evidence type="ECO:0000256" key="5">
    <source>
        <dbReference type="ARBA" id="ARBA00022729"/>
    </source>
</evidence>
<dbReference type="CDD" id="cd01347">
    <property type="entry name" value="ligand_gated_channel"/>
    <property type="match status" value="1"/>
</dbReference>
<dbReference type="Gene3D" id="2.170.130.10">
    <property type="entry name" value="TonB-dependent receptor, plug domain"/>
    <property type="match status" value="1"/>
</dbReference>
<dbReference type="InterPro" id="IPR000531">
    <property type="entry name" value="Beta-barrel_TonB"/>
</dbReference>
<evidence type="ECO:0000256" key="9">
    <source>
        <dbReference type="ARBA" id="ARBA00023237"/>
    </source>
</evidence>
<dbReference type="Pfam" id="PF00593">
    <property type="entry name" value="TonB_dep_Rec_b-barrel"/>
    <property type="match status" value="1"/>
</dbReference>
<feature type="compositionally biased region" description="Basic and acidic residues" evidence="14">
    <location>
        <begin position="227"/>
        <end position="237"/>
    </location>
</feature>
<dbReference type="SUPFAM" id="SSF56935">
    <property type="entry name" value="Porins"/>
    <property type="match status" value="1"/>
</dbReference>
<dbReference type="RefSeq" id="WP_344964437.1">
    <property type="nucleotide sequence ID" value="NZ_BAABDS010000027.1"/>
</dbReference>
<evidence type="ECO:0000256" key="11">
    <source>
        <dbReference type="PROSITE-ProRule" id="PRU10143"/>
    </source>
</evidence>
<dbReference type="Gene3D" id="2.40.170.20">
    <property type="entry name" value="TonB-dependent receptor, beta-barrel domain"/>
    <property type="match status" value="1"/>
</dbReference>
<comment type="subcellular location">
    <subcellularLocation>
        <location evidence="1 10">Cell outer membrane</location>
        <topology evidence="1 10">Multi-pass membrane protein</topology>
    </subcellularLocation>
</comment>
<dbReference type="EMBL" id="BAABDS010000027">
    <property type="protein sequence ID" value="GAA3711231.1"/>
    <property type="molecule type" value="Genomic_DNA"/>
</dbReference>
<reference evidence="18" key="1">
    <citation type="journal article" date="2019" name="Int. J. Syst. Evol. Microbiol.">
        <title>The Global Catalogue of Microorganisms (GCM) 10K type strain sequencing project: providing services to taxonomists for standard genome sequencing and annotation.</title>
        <authorList>
            <consortium name="The Broad Institute Genomics Platform"/>
            <consortium name="The Broad Institute Genome Sequencing Center for Infectious Disease"/>
            <person name="Wu L."/>
            <person name="Ma J."/>
        </authorList>
    </citation>
    <scope>NUCLEOTIDE SEQUENCE [LARGE SCALE GENOMIC DNA]</scope>
    <source>
        <strain evidence="18">JCM 17329</strain>
    </source>
</reference>
<dbReference type="Pfam" id="PF07715">
    <property type="entry name" value="Plug"/>
    <property type="match status" value="1"/>
</dbReference>
<evidence type="ECO:0000313" key="17">
    <source>
        <dbReference type="EMBL" id="GAA3711231.1"/>
    </source>
</evidence>
<dbReference type="PANTHER" id="PTHR30069">
    <property type="entry name" value="TONB-DEPENDENT OUTER MEMBRANE RECEPTOR"/>
    <property type="match status" value="1"/>
</dbReference>
<evidence type="ECO:0000256" key="12">
    <source>
        <dbReference type="PROSITE-ProRule" id="PRU10144"/>
    </source>
</evidence>
<evidence type="ECO:0000256" key="8">
    <source>
        <dbReference type="ARBA" id="ARBA00023136"/>
    </source>
</evidence>